<gene>
    <name evidence="2" type="ORF">A3D01_05445</name>
</gene>
<feature type="transmembrane region" description="Helical" evidence="1">
    <location>
        <begin position="323"/>
        <end position="344"/>
    </location>
</feature>
<feature type="transmembrane region" description="Helical" evidence="1">
    <location>
        <begin position="447"/>
        <end position="471"/>
    </location>
</feature>
<dbReference type="Proteomes" id="UP000177169">
    <property type="component" value="Unassembled WGS sequence"/>
</dbReference>
<feature type="transmembrane region" description="Helical" evidence="1">
    <location>
        <begin position="387"/>
        <end position="407"/>
    </location>
</feature>
<accession>A0A1F7YWR2</accession>
<sequence>MSKLSPLSIKDLPPPLPLKKLIGPSFIILGVGLGSGELILWPYLASNFGLGIIWAAVLGITFQFFINMEIERYTLATGESIFVGLTRKFGKITPYWFIATTLIPWMWPGIIASSAKVFSAGFGITYSKYAGILLLLLLGGLYSLGHIVYKTQEKTQKAIILVGVPFVFLITLFFAKPIDWVALGRGLVGLGEGFWLLPKGLPIATFLGALAYAGAGGTLNLAQSLYVKEKGYGMAKYAGHITNVLSGKKEDISLEGATFETTDENINNFKLWWRRINIEHAIVFWITGAFTMILLSLLAYSTAYKDPGVETSINFVIREGSVIASRTFPFLGTFFLLMAGVMLFGTQFSVYGSNARISSENMVIADKLSLASSLGKARFSTDKLPKLFYGFLWLQILVGIAIFLLGFTEPLALVVTGAVLNAISMFIYSGMILWLNLTSLEKPLRPSLIRIIGVGGAFLFYGGFSIFTIILNLQKFIS</sequence>
<dbReference type="AlphaFoldDB" id="A0A1F7YWR2"/>
<evidence type="ECO:0000313" key="2">
    <source>
        <dbReference type="EMBL" id="OGM31786.1"/>
    </source>
</evidence>
<name>A0A1F7YWR2_9BACT</name>
<protein>
    <recommendedName>
        <fullName evidence="4">Iron transporter</fullName>
    </recommendedName>
</protein>
<organism evidence="2 3">
    <name type="scientific">Candidatus Woesebacteria bacterium RIFCSPHIGHO2_02_FULL_39_13</name>
    <dbReference type="NCBI Taxonomy" id="1802505"/>
    <lineage>
        <taxon>Bacteria</taxon>
        <taxon>Candidatus Woeseibacteriota</taxon>
    </lineage>
</organism>
<keyword evidence="1" id="KW-0472">Membrane</keyword>
<feature type="transmembrane region" description="Helical" evidence="1">
    <location>
        <begin position="413"/>
        <end position="435"/>
    </location>
</feature>
<feature type="transmembrane region" description="Helical" evidence="1">
    <location>
        <begin position="203"/>
        <end position="222"/>
    </location>
</feature>
<dbReference type="EMBL" id="MGGR01000039">
    <property type="protein sequence ID" value="OGM31786.1"/>
    <property type="molecule type" value="Genomic_DNA"/>
</dbReference>
<feature type="transmembrane region" description="Helical" evidence="1">
    <location>
        <begin position="129"/>
        <end position="149"/>
    </location>
</feature>
<dbReference type="NCBIfam" id="NF037982">
    <property type="entry name" value="Nramp_1"/>
    <property type="match status" value="1"/>
</dbReference>
<evidence type="ECO:0008006" key="4">
    <source>
        <dbReference type="Google" id="ProtNLM"/>
    </source>
</evidence>
<keyword evidence="1" id="KW-1133">Transmembrane helix</keyword>
<comment type="caution">
    <text evidence="2">The sequence shown here is derived from an EMBL/GenBank/DDBJ whole genome shotgun (WGS) entry which is preliminary data.</text>
</comment>
<feature type="transmembrane region" description="Helical" evidence="1">
    <location>
        <begin position="95"/>
        <end position="117"/>
    </location>
</feature>
<feature type="transmembrane region" description="Helical" evidence="1">
    <location>
        <begin position="158"/>
        <end position="183"/>
    </location>
</feature>
<evidence type="ECO:0000256" key="1">
    <source>
        <dbReference type="SAM" id="Phobius"/>
    </source>
</evidence>
<reference evidence="2 3" key="1">
    <citation type="journal article" date="2016" name="Nat. Commun.">
        <title>Thousands of microbial genomes shed light on interconnected biogeochemical processes in an aquifer system.</title>
        <authorList>
            <person name="Anantharaman K."/>
            <person name="Brown C.T."/>
            <person name="Hug L.A."/>
            <person name="Sharon I."/>
            <person name="Castelle C.J."/>
            <person name="Probst A.J."/>
            <person name="Thomas B.C."/>
            <person name="Singh A."/>
            <person name="Wilkins M.J."/>
            <person name="Karaoz U."/>
            <person name="Brodie E.L."/>
            <person name="Williams K.H."/>
            <person name="Hubbard S.S."/>
            <person name="Banfield J.F."/>
        </authorList>
    </citation>
    <scope>NUCLEOTIDE SEQUENCE [LARGE SCALE GENOMIC DNA]</scope>
</reference>
<proteinExistence type="predicted"/>
<dbReference type="STRING" id="1802505.A3D01_05445"/>
<keyword evidence="1" id="KW-0812">Transmembrane</keyword>
<feature type="transmembrane region" description="Helical" evidence="1">
    <location>
        <begin position="47"/>
        <end position="66"/>
    </location>
</feature>
<evidence type="ECO:0000313" key="3">
    <source>
        <dbReference type="Proteomes" id="UP000177169"/>
    </source>
</evidence>
<feature type="transmembrane region" description="Helical" evidence="1">
    <location>
        <begin position="21"/>
        <end position="41"/>
    </location>
</feature>
<feature type="transmembrane region" description="Helical" evidence="1">
    <location>
        <begin position="282"/>
        <end position="303"/>
    </location>
</feature>